<comment type="similarity">
    <text evidence="4">Belongs to the methyl-accepting chemotaxis (MCP) protein family.</text>
</comment>
<evidence type="ECO:0000256" key="3">
    <source>
        <dbReference type="ARBA" id="ARBA00023224"/>
    </source>
</evidence>
<evidence type="ECO:0000256" key="5">
    <source>
        <dbReference type="PROSITE-ProRule" id="PRU00284"/>
    </source>
</evidence>
<comment type="subcellular location">
    <subcellularLocation>
        <location evidence="1">Cell inner membrane</location>
        <topology evidence="1">Multi-pass membrane protein</topology>
    </subcellularLocation>
</comment>
<comment type="caution">
    <text evidence="10">The sequence shown here is derived from an EMBL/GenBank/DDBJ whole genome shotgun (WGS) entry which is preliminary data.</text>
</comment>
<dbReference type="OrthoDB" id="5179380at2"/>
<evidence type="ECO:0000313" key="11">
    <source>
        <dbReference type="Proteomes" id="UP000216998"/>
    </source>
</evidence>
<evidence type="ECO:0000259" key="9">
    <source>
        <dbReference type="PROSITE" id="PS50885"/>
    </source>
</evidence>
<keyword evidence="6" id="KW-0812">Transmembrane</keyword>
<proteinExistence type="inferred from homology"/>
<feature type="domain" description="T-SNARE coiled-coil homology" evidence="8">
    <location>
        <begin position="329"/>
        <end position="391"/>
    </location>
</feature>
<dbReference type="Gene3D" id="1.10.287.950">
    <property type="entry name" value="Methyl-accepting chemotaxis protein"/>
    <property type="match status" value="1"/>
</dbReference>
<dbReference type="AlphaFoldDB" id="A0A255YTW3"/>
<dbReference type="InterPro" id="IPR004090">
    <property type="entry name" value="Chemotax_Me-accpt_rcpt"/>
</dbReference>
<dbReference type="GO" id="GO:0004888">
    <property type="term" value="F:transmembrane signaling receptor activity"/>
    <property type="evidence" value="ECO:0007669"/>
    <property type="project" value="InterPro"/>
</dbReference>
<dbReference type="PANTHER" id="PTHR32089">
    <property type="entry name" value="METHYL-ACCEPTING CHEMOTAXIS PROTEIN MCPB"/>
    <property type="match status" value="1"/>
</dbReference>
<dbReference type="PANTHER" id="PTHR32089:SF112">
    <property type="entry name" value="LYSOZYME-LIKE PROTEIN-RELATED"/>
    <property type="match status" value="1"/>
</dbReference>
<sequence>MNNSSSLSKARLTGVAVLIGSVINLGGNLLDQDTLAIAGGVITLLAALASFYFLGRVDQVLQSAGQVLARLAGGDYEARVIGIQEGGALGELLHRINDATDRADAFVREATASLQAITNQNYHRRVIEKGMLGTFLVGSRAINAANTAMAEKVTGFRRIADEFENTIKAVADDLGRAAREMESAADTMTHAAEGTNHESMAVASAAEQASSNVQTVAAAAEELSAAIRSITDQVDRSRDITNAAVGRARAANDRVATLSAAALRIGEVVGLIQEIAAQTNLLALNATIEAARAGEAGKGFAVVASEVKNLAGQTARATEDIQTQVADIQAATQSAVDSINEITQVIADVNGTTVNIAAAVEEQGAATAEIARNVEQAAVGTRSVSERIAQVTRAASETGAASTQVLGSAGRLSHQSGQLGQSMGAFLAALRRVI</sequence>
<feature type="transmembrane region" description="Helical" evidence="6">
    <location>
        <begin position="12"/>
        <end position="30"/>
    </location>
</feature>
<dbReference type="EMBL" id="NOXU01000031">
    <property type="protein sequence ID" value="OYQ32663.1"/>
    <property type="molecule type" value="Genomic_DNA"/>
</dbReference>
<dbReference type="PROSITE" id="PS50111">
    <property type="entry name" value="CHEMOTAXIS_TRANSDUC_2"/>
    <property type="match status" value="1"/>
</dbReference>
<keyword evidence="3 5" id="KW-0807">Transducer</keyword>
<dbReference type="GO" id="GO:0006935">
    <property type="term" value="P:chemotaxis"/>
    <property type="evidence" value="ECO:0007669"/>
    <property type="project" value="InterPro"/>
</dbReference>
<evidence type="ECO:0000259" key="8">
    <source>
        <dbReference type="PROSITE" id="PS50192"/>
    </source>
</evidence>
<evidence type="ECO:0008006" key="12">
    <source>
        <dbReference type="Google" id="ProtNLM"/>
    </source>
</evidence>
<dbReference type="SMART" id="SM00283">
    <property type="entry name" value="MA"/>
    <property type="match status" value="1"/>
</dbReference>
<dbReference type="PROSITE" id="PS50885">
    <property type="entry name" value="HAMP"/>
    <property type="match status" value="1"/>
</dbReference>
<feature type="transmembrane region" description="Helical" evidence="6">
    <location>
        <begin position="36"/>
        <end position="54"/>
    </location>
</feature>
<evidence type="ECO:0000259" key="7">
    <source>
        <dbReference type="PROSITE" id="PS50111"/>
    </source>
</evidence>
<name>A0A255YTW3_9PROT</name>
<feature type="domain" description="Methyl-accepting transducer" evidence="7">
    <location>
        <begin position="170"/>
        <end position="413"/>
    </location>
</feature>
<gene>
    <name evidence="10" type="ORF">CHU95_18010</name>
</gene>
<keyword evidence="6" id="KW-0472">Membrane</keyword>
<evidence type="ECO:0000313" key="10">
    <source>
        <dbReference type="EMBL" id="OYQ32663.1"/>
    </source>
</evidence>
<dbReference type="GO" id="GO:0005886">
    <property type="term" value="C:plasma membrane"/>
    <property type="evidence" value="ECO:0007669"/>
    <property type="project" value="UniProtKB-SubCell"/>
</dbReference>
<evidence type="ECO:0000256" key="2">
    <source>
        <dbReference type="ARBA" id="ARBA00022519"/>
    </source>
</evidence>
<feature type="domain" description="HAMP" evidence="9">
    <location>
        <begin position="55"/>
        <end position="108"/>
    </location>
</feature>
<dbReference type="InterPro" id="IPR003660">
    <property type="entry name" value="HAMP_dom"/>
</dbReference>
<dbReference type="Pfam" id="PF00015">
    <property type="entry name" value="MCPsignal"/>
    <property type="match status" value="1"/>
</dbReference>
<organism evidence="10 11">
    <name type="scientific">Niveispirillum lacus</name>
    <dbReference type="NCBI Taxonomy" id="1981099"/>
    <lineage>
        <taxon>Bacteria</taxon>
        <taxon>Pseudomonadati</taxon>
        <taxon>Pseudomonadota</taxon>
        <taxon>Alphaproteobacteria</taxon>
        <taxon>Rhodospirillales</taxon>
        <taxon>Azospirillaceae</taxon>
        <taxon>Niveispirillum</taxon>
    </lineage>
</organism>
<dbReference type="InterPro" id="IPR000727">
    <property type="entry name" value="T_SNARE_dom"/>
</dbReference>
<dbReference type="PROSITE" id="PS50192">
    <property type="entry name" value="T_SNARE"/>
    <property type="match status" value="1"/>
</dbReference>
<dbReference type="Proteomes" id="UP000216998">
    <property type="component" value="Unassembled WGS sequence"/>
</dbReference>
<evidence type="ECO:0000256" key="6">
    <source>
        <dbReference type="SAM" id="Phobius"/>
    </source>
</evidence>
<dbReference type="PRINTS" id="PR00260">
    <property type="entry name" value="CHEMTRNSDUCR"/>
</dbReference>
<dbReference type="SUPFAM" id="SSF58104">
    <property type="entry name" value="Methyl-accepting chemotaxis protein (MCP) signaling domain"/>
    <property type="match status" value="1"/>
</dbReference>
<keyword evidence="11" id="KW-1185">Reference proteome</keyword>
<keyword evidence="6" id="KW-1133">Transmembrane helix</keyword>
<evidence type="ECO:0000256" key="4">
    <source>
        <dbReference type="ARBA" id="ARBA00029447"/>
    </source>
</evidence>
<dbReference type="InterPro" id="IPR004089">
    <property type="entry name" value="MCPsignal_dom"/>
</dbReference>
<keyword evidence="2" id="KW-0997">Cell inner membrane</keyword>
<protein>
    <recommendedName>
        <fullName evidence="12">Chemotaxis protein</fullName>
    </recommendedName>
</protein>
<dbReference type="RefSeq" id="WP_094457698.1">
    <property type="nucleotide sequence ID" value="NZ_NOXU01000031.1"/>
</dbReference>
<keyword evidence="2" id="KW-1003">Cell membrane</keyword>
<dbReference type="GO" id="GO:0007165">
    <property type="term" value="P:signal transduction"/>
    <property type="evidence" value="ECO:0007669"/>
    <property type="project" value="UniProtKB-KW"/>
</dbReference>
<evidence type="ECO:0000256" key="1">
    <source>
        <dbReference type="ARBA" id="ARBA00004429"/>
    </source>
</evidence>
<reference evidence="10 11" key="1">
    <citation type="submission" date="2017-07" db="EMBL/GenBank/DDBJ databases">
        <title>Niveispirillum cyanobacteriorum sp. nov., isolated from cyanobacterial aggregates in a eutrophic lake.</title>
        <authorList>
            <person name="Cai H."/>
        </authorList>
    </citation>
    <scope>NUCLEOTIDE SEQUENCE [LARGE SCALE GENOMIC DNA]</scope>
    <source>
        <strain evidence="11">TH1-14</strain>
    </source>
</reference>
<accession>A0A255YTW3</accession>